<dbReference type="Pfam" id="PF19349">
    <property type="entry name" value="DUF5927"/>
    <property type="match status" value="1"/>
</dbReference>
<dbReference type="Proteomes" id="UP000634455">
    <property type="component" value="Unassembled WGS sequence"/>
</dbReference>
<name>A0ABQ3CXH0_9RHOB</name>
<dbReference type="InterPro" id="IPR003406">
    <property type="entry name" value="Glyco_trans_14"/>
</dbReference>
<evidence type="ECO:0000313" key="16">
    <source>
        <dbReference type="EMBL" id="GHA48566.1"/>
    </source>
</evidence>
<evidence type="ECO:0000256" key="7">
    <source>
        <dbReference type="ARBA" id="ARBA00022824"/>
    </source>
</evidence>
<keyword evidence="17" id="KW-1185">Reference proteome</keyword>
<evidence type="ECO:0000256" key="4">
    <source>
        <dbReference type="ARBA" id="ARBA00022679"/>
    </source>
</evidence>
<evidence type="ECO:0000256" key="2">
    <source>
        <dbReference type="ARBA" id="ARBA00004648"/>
    </source>
</evidence>
<accession>A0ABQ3CXH0</accession>
<dbReference type="RefSeq" id="WP_189639693.1">
    <property type="nucleotide sequence ID" value="NZ_BMZF01000002.1"/>
</dbReference>
<evidence type="ECO:0000256" key="13">
    <source>
        <dbReference type="ARBA" id="ARBA00023180"/>
    </source>
</evidence>
<keyword evidence="12" id="KW-1015">Disulfide bond</keyword>
<gene>
    <name evidence="16" type="ORF">GCM10008927_12070</name>
</gene>
<evidence type="ECO:0000256" key="11">
    <source>
        <dbReference type="ARBA" id="ARBA00023136"/>
    </source>
</evidence>
<dbReference type="EMBL" id="BMZF01000002">
    <property type="protein sequence ID" value="GHA48566.1"/>
    <property type="molecule type" value="Genomic_DNA"/>
</dbReference>
<evidence type="ECO:0000256" key="9">
    <source>
        <dbReference type="ARBA" id="ARBA00022989"/>
    </source>
</evidence>
<evidence type="ECO:0000256" key="5">
    <source>
        <dbReference type="ARBA" id="ARBA00022692"/>
    </source>
</evidence>
<keyword evidence="8" id="KW-0735">Signal-anchor</keyword>
<evidence type="ECO:0000256" key="10">
    <source>
        <dbReference type="ARBA" id="ARBA00023034"/>
    </source>
</evidence>
<comment type="caution">
    <text evidence="16">The sequence shown here is derived from an EMBL/GenBank/DDBJ whole genome shotgun (WGS) entry which is preliminary data.</text>
</comment>
<evidence type="ECO:0000313" key="17">
    <source>
        <dbReference type="Proteomes" id="UP000634455"/>
    </source>
</evidence>
<keyword evidence="11" id="KW-0472">Membrane</keyword>
<evidence type="ECO:0000256" key="8">
    <source>
        <dbReference type="ARBA" id="ARBA00022968"/>
    </source>
</evidence>
<keyword evidence="4 16" id="KW-0808">Transferase</keyword>
<organism evidence="16 17">
    <name type="scientific">Paramylibacter ulvae</name>
    <dbReference type="NCBI Taxonomy" id="1651968"/>
    <lineage>
        <taxon>Bacteria</taxon>
        <taxon>Pseudomonadati</taxon>
        <taxon>Pseudomonadota</taxon>
        <taxon>Alphaproteobacteria</taxon>
        <taxon>Rhodobacterales</taxon>
        <taxon>Paracoccaceae</taxon>
        <taxon>Paramylibacter</taxon>
    </lineage>
</organism>
<evidence type="ECO:0000256" key="12">
    <source>
        <dbReference type="ARBA" id="ARBA00023157"/>
    </source>
</evidence>
<evidence type="ECO:0000256" key="14">
    <source>
        <dbReference type="ARBA" id="ARBA00042865"/>
    </source>
</evidence>
<dbReference type="InterPro" id="IPR043538">
    <property type="entry name" value="XYLT"/>
</dbReference>
<comment type="subcellular location">
    <subcellularLocation>
        <location evidence="2">Endoplasmic reticulum membrane</location>
        <topology evidence="2">Single-pass type II membrane protein</topology>
    </subcellularLocation>
    <subcellularLocation>
        <location evidence="1">Golgi apparatus membrane</location>
        <topology evidence="1">Single-pass type II membrane protein</topology>
    </subcellularLocation>
</comment>
<evidence type="ECO:0000259" key="15">
    <source>
        <dbReference type="Pfam" id="PF19349"/>
    </source>
</evidence>
<keyword evidence="10" id="KW-0333">Golgi apparatus</keyword>
<proteinExistence type="predicted"/>
<evidence type="ECO:0000256" key="6">
    <source>
        <dbReference type="ARBA" id="ARBA00022723"/>
    </source>
</evidence>
<feature type="domain" description="DUF5927" evidence="15">
    <location>
        <begin position="266"/>
        <end position="564"/>
    </location>
</feature>
<dbReference type="InterPro" id="IPR045971">
    <property type="entry name" value="DUF5927"/>
</dbReference>
<dbReference type="PANTHER" id="PTHR46025:SF3">
    <property type="entry name" value="XYLOSYLTRANSFERASE OXT"/>
    <property type="match status" value="1"/>
</dbReference>
<dbReference type="Pfam" id="PF02485">
    <property type="entry name" value="Branch"/>
    <property type="match status" value="1"/>
</dbReference>
<dbReference type="GO" id="GO:0016740">
    <property type="term" value="F:transferase activity"/>
    <property type="evidence" value="ECO:0007669"/>
    <property type="project" value="UniProtKB-KW"/>
</dbReference>
<reference evidence="17" key="1">
    <citation type="journal article" date="2019" name="Int. J. Syst. Evol. Microbiol.">
        <title>The Global Catalogue of Microorganisms (GCM) 10K type strain sequencing project: providing services to taxonomists for standard genome sequencing and annotation.</title>
        <authorList>
            <consortium name="The Broad Institute Genomics Platform"/>
            <consortium name="The Broad Institute Genome Sequencing Center for Infectious Disease"/>
            <person name="Wu L."/>
            <person name="Ma J."/>
        </authorList>
    </citation>
    <scope>NUCLEOTIDE SEQUENCE [LARGE SCALE GENOMIC DNA]</scope>
    <source>
        <strain evidence="17">KCTC 32465</strain>
    </source>
</reference>
<evidence type="ECO:0000256" key="1">
    <source>
        <dbReference type="ARBA" id="ARBA00004323"/>
    </source>
</evidence>
<keyword evidence="13" id="KW-0325">Glycoprotein</keyword>
<keyword evidence="9" id="KW-1133">Transmembrane helix</keyword>
<evidence type="ECO:0000256" key="3">
    <source>
        <dbReference type="ARBA" id="ARBA00022676"/>
    </source>
</evidence>
<keyword evidence="3" id="KW-0328">Glycosyltransferase</keyword>
<protein>
    <recommendedName>
        <fullName evidence="14">Peptide O-xylosyltransferase</fullName>
    </recommendedName>
</protein>
<keyword evidence="5" id="KW-0812">Transmembrane</keyword>
<sequence>MELGFVILAHENLHRVGALVEYLANQNCAVSLHIDAHTPIDASNELRDRFKANKHVMFTDSIHCEWGRFSLVQASLSAAELLLQRHPNIGHVALISGSCLPIRPIKQFKHFLSRHKATDFIQSVSVEKDKWVQDGLNEERFTLFFPVSWKRHRYTFDKLVQAQRLFGVNRQIPIHIEPHTGSQWWCLTGHTLRAIVNDPNRGVNDSYFKHCWIPDESYFQTLVRNHSERIESRSLTFAKFDAQGKPFILYDDHLDAISKSDAFFVRKVWAGADEMYAQLLAENRDKVPMSKVGAKSIDEHFELAIERRTSGGVGYFNAGRFPGGHAGSLGQTVAPFAVHYGLNDLYPDITEWLCKSSDMVCHGHLFHRQKVEFATGAKNFLGGLDGNVKIRNRNPYGFLQNILWNDRTNKHSFQFDLRDHQAVRTRLIQDHNARIIVIREGWILKFLAAKKLGKDVPSYARQLQDMERAFLLELEQQDTRAQITMFNLQEVLENPRDILTCALGILDDVAKPALIDMPKMVDLQGVNKAIRDLKNAGLTLETVALVKSAGEKRSGEMPRSTPKLVQ</sequence>
<dbReference type="PANTHER" id="PTHR46025">
    <property type="entry name" value="XYLOSYLTRANSFERASE OXT"/>
    <property type="match status" value="1"/>
</dbReference>
<keyword evidence="6" id="KW-0479">Metal-binding</keyword>
<keyword evidence="7" id="KW-0256">Endoplasmic reticulum</keyword>